<keyword evidence="1" id="KW-1133">Transmembrane helix</keyword>
<proteinExistence type="predicted"/>
<reference evidence="2 3" key="2">
    <citation type="journal article" date="2017" name="Antonie Van Leeuwenhoek">
        <title>Rhizobium rhizosphaerae sp. nov., a novel species isolated from rice rhizosphere.</title>
        <authorList>
            <person name="Zhao J.J."/>
            <person name="Zhang J."/>
            <person name="Zhang R.J."/>
            <person name="Zhang C.W."/>
            <person name="Yin H.Q."/>
            <person name="Zhang X.X."/>
        </authorList>
    </citation>
    <scope>NUCLEOTIDE SEQUENCE [LARGE SCALE GENOMIC DNA]</scope>
    <source>
        <strain evidence="2 3">ACAM 611</strain>
    </source>
</reference>
<keyword evidence="1" id="KW-0812">Transmembrane</keyword>
<gene>
    <name evidence="2" type="ORF">GPUN_1798</name>
</gene>
<reference evidence="2 3" key="1">
    <citation type="journal article" date="2012" name="J. Bacteriol.">
        <title>Genome sequence of proteorhodopsin-containing sea ice bacterium Glaciecola punicea ACAM 611T.</title>
        <authorList>
            <person name="Qin Q.-L."/>
            <person name="Xie B.-B."/>
            <person name="Shu Y.-L."/>
            <person name="Rong J.-C."/>
            <person name="Zhao D.-L."/>
            <person name="Zhang X.-Y."/>
            <person name="Chen X.-L."/>
            <person name="Zhou B.-C."/>
            <person name="Zhanga Y.-Z."/>
        </authorList>
    </citation>
    <scope>NUCLEOTIDE SEQUENCE [LARGE SCALE GENOMIC DNA]</scope>
    <source>
        <strain evidence="2 3">ACAM 611</strain>
    </source>
</reference>
<organism evidence="2 3">
    <name type="scientific">Glaciecola punicea ACAM 611</name>
    <dbReference type="NCBI Taxonomy" id="1121923"/>
    <lineage>
        <taxon>Bacteria</taxon>
        <taxon>Pseudomonadati</taxon>
        <taxon>Pseudomonadota</taxon>
        <taxon>Gammaproteobacteria</taxon>
        <taxon>Alteromonadales</taxon>
        <taxon>Alteromonadaceae</taxon>
        <taxon>Glaciecola</taxon>
    </lineage>
</organism>
<dbReference type="EMBL" id="BAET01000019">
    <property type="protein sequence ID" value="GAB55914.1"/>
    <property type="molecule type" value="Genomic_DNA"/>
</dbReference>
<evidence type="ECO:0000313" key="3">
    <source>
        <dbReference type="Proteomes" id="UP000053586"/>
    </source>
</evidence>
<evidence type="ECO:0000256" key="1">
    <source>
        <dbReference type="SAM" id="Phobius"/>
    </source>
</evidence>
<dbReference type="RefSeq" id="WP_006005512.1">
    <property type="nucleotide sequence ID" value="NZ_BAET01000019.1"/>
</dbReference>
<feature type="transmembrane region" description="Helical" evidence="1">
    <location>
        <begin position="7"/>
        <end position="27"/>
    </location>
</feature>
<dbReference type="Proteomes" id="UP000053586">
    <property type="component" value="Unassembled WGS sequence"/>
</dbReference>
<dbReference type="AlphaFoldDB" id="H5TC87"/>
<sequence length="57" mass="6175">MQKALKLVATVAAFVAIAYIVFLAGDLAMSRPLLALIPVAVLLFSVVVYVRIKDKQD</sequence>
<name>H5TC87_9ALTE</name>
<protein>
    <submittedName>
        <fullName evidence="2">Uncharacterized protein</fullName>
    </submittedName>
</protein>
<evidence type="ECO:0000313" key="2">
    <source>
        <dbReference type="EMBL" id="GAB55914.1"/>
    </source>
</evidence>
<accession>H5TC87</accession>
<feature type="transmembrane region" description="Helical" evidence="1">
    <location>
        <begin position="33"/>
        <end position="52"/>
    </location>
</feature>
<keyword evidence="1" id="KW-0472">Membrane</keyword>
<comment type="caution">
    <text evidence="2">The sequence shown here is derived from an EMBL/GenBank/DDBJ whole genome shotgun (WGS) entry which is preliminary data.</text>
</comment>
<keyword evidence="3" id="KW-1185">Reference proteome</keyword>